<dbReference type="Gene3D" id="1.10.630.10">
    <property type="entry name" value="Cytochrome P450"/>
    <property type="match status" value="1"/>
</dbReference>
<dbReference type="InterPro" id="IPR002397">
    <property type="entry name" value="Cyt_P450_B"/>
</dbReference>
<dbReference type="InterPro" id="IPR001128">
    <property type="entry name" value="Cyt_P450"/>
</dbReference>
<comment type="similarity">
    <text evidence="1">Belongs to the cytochrome P450 family.</text>
</comment>
<evidence type="ECO:0000256" key="1">
    <source>
        <dbReference type="ARBA" id="ARBA00010617"/>
    </source>
</evidence>
<reference evidence="7" key="2">
    <citation type="journal article" date="2003" name="Biotechnol. Lett.">
        <title>Functional identification of rub52 gene involved in the biosynthesis of rubradirin.</title>
        <authorList>
            <person name="Maharjan J."/>
            <person name="Liou K."/>
            <person name="Lee H.C."/>
            <person name="Kim C.G."/>
            <person name="Lee J.J."/>
            <person name="Yoo J.C."/>
            <person name="Sohng J.K."/>
        </authorList>
    </citation>
    <scope>NUCLEOTIDE SEQUENCE</scope>
    <source>
        <strain evidence="7">NRRL 3061</strain>
    </source>
</reference>
<evidence type="ECO:0000256" key="5">
    <source>
        <dbReference type="ARBA" id="ARBA00023004"/>
    </source>
</evidence>
<dbReference type="GO" id="GO:0020037">
    <property type="term" value="F:heme binding"/>
    <property type="evidence" value="ECO:0007669"/>
    <property type="project" value="InterPro"/>
</dbReference>
<keyword evidence="3" id="KW-0479">Metal-binding</keyword>
<dbReference type="GO" id="GO:0036199">
    <property type="term" value="F:cholest-4-en-3-one 26-monooxygenase activity"/>
    <property type="evidence" value="ECO:0007669"/>
    <property type="project" value="TreeGrafter"/>
</dbReference>
<sequence>MSGRFGPVLRWLASSAESGRTREVSFMSVKQSERILSNFLAYLDGLRERGAVHFDDKIKAWHVLDYHDVLQVLTDSAAFSSDVAPLAPKQEDFDLFKKGNFVRADDPVHRRLRGLVSRAFTPKMIAGLEPRITEVTLQLLDDADAGGDQWDLIEQLGYPLPFIVIAEMLGIPVSDRAFVRRLSDTFFEVHNVDPEQSLDSLGESAVNNVAPLLRELNTHLLEFVRRRRKNPGDDLTSKLLEVEVDGVRLDDEETVGFLGLLLLAGHVTATSTLGNTVLALHENPEVWTQLRADPALIPAAVEESMRYRPPFPRLGRQATKDVEIGGQKIPAGAFVLAWLTTANRDDRVFADPDRFDIHRAPNPHLTFGKGMHFCLRGALARLEVGIALRLLMERYSDIRVRDDLPVNLRNPWAMIGVNQLPIEVRKG</sequence>
<dbReference type="PANTHER" id="PTHR46696:SF4">
    <property type="entry name" value="BIOTIN BIOSYNTHESIS CYTOCHROME P450"/>
    <property type="match status" value="1"/>
</dbReference>
<evidence type="ECO:0000313" key="7">
    <source>
        <dbReference type="EMBL" id="CAI94681.1"/>
    </source>
</evidence>
<dbReference type="GO" id="GO:0005506">
    <property type="term" value="F:iron ion binding"/>
    <property type="evidence" value="ECO:0007669"/>
    <property type="project" value="InterPro"/>
</dbReference>
<dbReference type="InterPro" id="IPR036396">
    <property type="entry name" value="Cyt_P450_sf"/>
</dbReference>
<dbReference type="GO" id="GO:0008395">
    <property type="term" value="F:steroid hydroxylase activity"/>
    <property type="evidence" value="ECO:0007669"/>
    <property type="project" value="TreeGrafter"/>
</dbReference>
<dbReference type="PANTHER" id="PTHR46696">
    <property type="entry name" value="P450, PUTATIVE (EUROFUNG)-RELATED"/>
    <property type="match status" value="1"/>
</dbReference>
<evidence type="ECO:0000256" key="4">
    <source>
        <dbReference type="ARBA" id="ARBA00023002"/>
    </source>
</evidence>
<keyword evidence="5" id="KW-0408">Iron</keyword>
<dbReference type="FunFam" id="1.10.630.10:FF:000018">
    <property type="entry name" value="Cytochrome P450 monooxygenase"/>
    <property type="match status" value="1"/>
</dbReference>
<name>Q2PC84_STRRR</name>
<keyword evidence="2" id="KW-0349">Heme</keyword>
<dbReference type="Pfam" id="PF00067">
    <property type="entry name" value="p450"/>
    <property type="match status" value="1"/>
</dbReference>
<dbReference type="GO" id="GO:0006707">
    <property type="term" value="P:cholesterol catabolic process"/>
    <property type="evidence" value="ECO:0007669"/>
    <property type="project" value="TreeGrafter"/>
</dbReference>
<keyword evidence="4" id="KW-0560">Oxidoreductase</keyword>
<gene>
    <name evidence="7" type="primary">rubP6</name>
</gene>
<dbReference type="AlphaFoldDB" id="Q2PC84"/>
<evidence type="ECO:0000256" key="3">
    <source>
        <dbReference type="ARBA" id="ARBA00022723"/>
    </source>
</evidence>
<organism evidence="7">
    <name type="scientific">Streptomyces rubradiris</name>
    <name type="common">Streptomyces achromogenes subsp. rubradiris</name>
    <dbReference type="NCBI Taxonomy" id="285531"/>
    <lineage>
        <taxon>Bacteria</taxon>
        <taxon>Bacillati</taxon>
        <taxon>Actinomycetota</taxon>
        <taxon>Actinomycetes</taxon>
        <taxon>Kitasatosporales</taxon>
        <taxon>Streptomycetaceae</taxon>
        <taxon>Streptomyces</taxon>
    </lineage>
</organism>
<dbReference type="EMBL" id="AJ871581">
    <property type="protein sequence ID" value="CAI94681.1"/>
    <property type="molecule type" value="Genomic_DNA"/>
</dbReference>
<proteinExistence type="inferred from homology"/>
<evidence type="ECO:0000256" key="6">
    <source>
        <dbReference type="ARBA" id="ARBA00023033"/>
    </source>
</evidence>
<reference evidence="7" key="1">
    <citation type="journal article" date="1997" name="Mol. Cells">
        <title>Identification of a gene cluster of biosynthetic genes of rubradirin substructures in S. achromogenes var. rubradiris NRRL3061.</title>
        <authorList>
            <person name="Sohng J.K."/>
            <person name="Oh T.J."/>
            <person name="Lee J.J."/>
            <person name="Kim C.G."/>
        </authorList>
    </citation>
    <scope>NUCLEOTIDE SEQUENCE</scope>
    <source>
        <strain evidence="7">NRRL 3061</strain>
    </source>
</reference>
<evidence type="ECO:0000256" key="2">
    <source>
        <dbReference type="ARBA" id="ARBA00022617"/>
    </source>
</evidence>
<dbReference type="PRINTS" id="PR00359">
    <property type="entry name" value="BP450"/>
</dbReference>
<dbReference type="CDD" id="cd11032">
    <property type="entry name" value="P450_EryK-like"/>
    <property type="match status" value="1"/>
</dbReference>
<keyword evidence="6" id="KW-0503">Monooxygenase</keyword>
<accession>Q2PC84</accession>
<protein>
    <submittedName>
        <fullName evidence="7">Cytochrome P450</fullName>
    </submittedName>
</protein>
<reference evidence="7" key="3">
    <citation type="submission" date="2004-12" db="EMBL/GenBank/DDBJ databases">
        <authorList>
            <person name="Kim C.G."/>
        </authorList>
    </citation>
    <scope>NUCLEOTIDE SEQUENCE</scope>
    <source>
        <strain evidence="7">NRRL 3061</strain>
    </source>
</reference>
<dbReference type="SUPFAM" id="SSF48264">
    <property type="entry name" value="Cytochrome P450"/>
    <property type="match status" value="1"/>
</dbReference>